<dbReference type="Gene3D" id="3.40.50.300">
    <property type="entry name" value="P-loop containing nucleotide triphosphate hydrolases"/>
    <property type="match status" value="1"/>
</dbReference>
<sequence>MLAAALIALTLQDVETWSLTWLTSLFMGPIVVLIAVTLRHMPRTKPQEIKPQSSDSISWDDVAGVTKAKAELREVVDFLRDAKRFKRLGAKVPKGILLHGPPGTGKTLLAKTVAHESNAKFFAEEDRYPKDKRELVEHMTVLLAGRVAEHMVFGRITTGASDDLKRVYELSRSMIAEYGMDPSSCRAACPRTTTRSPTRRGPSSTTSRST</sequence>
<dbReference type="PANTHER" id="PTHR23076:SF97">
    <property type="entry name" value="ATP-DEPENDENT ZINC METALLOPROTEASE YME1L1"/>
    <property type="match status" value="1"/>
</dbReference>
<dbReference type="InterPro" id="IPR037219">
    <property type="entry name" value="Peptidase_M41-like"/>
</dbReference>
<feature type="domain" description="Peptidase M41" evidence="3">
    <location>
        <begin position="121"/>
        <end position="191"/>
    </location>
</feature>
<dbReference type="InterPro" id="IPR000642">
    <property type="entry name" value="Peptidase_M41"/>
</dbReference>
<keyword evidence="2" id="KW-0472">Membrane</keyword>
<evidence type="ECO:0000256" key="2">
    <source>
        <dbReference type="SAM" id="Phobius"/>
    </source>
</evidence>
<dbReference type="SUPFAM" id="SSF52540">
    <property type="entry name" value="P-loop containing nucleoside triphosphate hydrolases"/>
    <property type="match status" value="1"/>
</dbReference>
<dbReference type="Pfam" id="PF01434">
    <property type="entry name" value="Peptidase_M41"/>
    <property type="match status" value="1"/>
</dbReference>
<dbReference type="GO" id="GO:0004176">
    <property type="term" value="F:ATP-dependent peptidase activity"/>
    <property type="evidence" value="ECO:0007669"/>
    <property type="project" value="InterPro"/>
</dbReference>
<dbReference type="PANTHER" id="PTHR23076">
    <property type="entry name" value="METALLOPROTEASE M41 FTSH"/>
    <property type="match status" value="1"/>
</dbReference>
<dbReference type="AlphaFoldDB" id="A0A6J4S3T3"/>
<dbReference type="InterPro" id="IPR027417">
    <property type="entry name" value="P-loop_NTPase"/>
</dbReference>
<evidence type="ECO:0000256" key="1">
    <source>
        <dbReference type="SAM" id="MobiDB-lite"/>
    </source>
</evidence>
<dbReference type="GO" id="GO:0005886">
    <property type="term" value="C:plasma membrane"/>
    <property type="evidence" value="ECO:0007669"/>
    <property type="project" value="TreeGrafter"/>
</dbReference>
<dbReference type="GO" id="GO:0016887">
    <property type="term" value="F:ATP hydrolysis activity"/>
    <property type="evidence" value="ECO:0007669"/>
    <property type="project" value="InterPro"/>
</dbReference>
<proteinExistence type="predicted"/>
<protein>
    <submittedName>
        <fullName evidence="4">Cell division protein FtsH</fullName>
    </submittedName>
</protein>
<keyword evidence="4" id="KW-0131">Cell cycle</keyword>
<feature type="region of interest" description="Disordered" evidence="1">
    <location>
        <begin position="185"/>
        <end position="210"/>
    </location>
</feature>
<keyword evidence="2" id="KW-0812">Transmembrane</keyword>
<feature type="compositionally biased region" description="Low complexity" evidence="1">
    <location>
        <begin position="190"/>
        <end position="210"/>
    </location>
</feature>
<evidence type="ECO:0000259" key="3">
    <source>
        <dbReference type="Pfam" id="PF01434"/>
    </source>
</evidence>
<dbReference type="GO" id="GO:0030163">
    <property type="term" value="P:protein catabolic process"/>
    <property type="evidence" value="ECO:0007669"/>
    <property type="project" value="TreeGrafter"/>
</dbReference>
<dbReference type="SUPFAM" id="SSF140990">
    <property type="entry name" value="FtsH protease domain-like"/>
    <property type="match status" value="1"/>
</dbReference>
<dbReference type="GO" id="GO:0005524">
    <property type="term" value="F:ATP binding"/>
    <property type="evidence" value="ECO:0007669"/>
    <property type="project" value="InterPro"/>
</dbReference>
<dbReference type="GO" id="GO:0004222">
    <property type="term" value="F:metalloendopeptidase activity"/>
    <property type="evidence" value="ECO:0007669"/>
    <property type="project" value="InterPro"/>
</dbReference>
<keyword evidence="4" id="KW-0132">Cell division</keyword>
<dbReference type="GO" id="GO:0051301">
    <property type="term" value="P:cell division"/>
    <property type="evidence" value="ECO:0007669"/>
    <property type="project" value="UniProtKB-KW"/>
</dbReference>
<accession>A0A6J4S3T3</accession>
<evidence type="ECO:0000313" key="4">
    <source>
        <dbReference type="EMBL" id="CAA9488711.1"/>
    </source>
</evidence>
<dbReference type="EMBL" id="CADCVV010000047">
    <property type="protein sequence ID" value="CAA9488711.1"/>
    <property type="molecule type" value="Genomic_DNA"/>
</dbReference>
<gene>
    <name evidence="4" type="ORF">AVDCRST_MAG17-645</name>
</gene>
<reference evidence="4" key="1">
    <citation type="submission" date="2020-02" db="EMBL/GenBank/DDBJ databases">
        <authorList>
            <person name="Meier V. D."/>
        </authorList>
    </citation>
    <scope>NUCLEOTIDE SEQUENCE</scope>
    <source>
        <strain evidence="4">AVDCRST_MAG17</strain>
    </source>
</reference>
<keyword evidence="2" id="KW-1133">Transmembrane helix</keyword>
<feature type="transmembrane region" description="Helical" evidence="2">
    <location>
        <begin position="19"/>
        <end position="38"/>
    </location>
</feature>
<organism evidence="4">
    <name type="scientific">uncultured Solirubrobacterales bacterium</name>
    <dbReference type="NCBI Taxonomy" id="768556"/>
    <lineage>
        <taxon>Bacteria</taxon>
        <taxon>Bacillati</taxon>
        <taxon>Actinomycetota</taxon>
        <taxon>Thermoleophilia</taxon>
        <taxon>Solirubrobacterales</taxon>
        <taxon>environmental samples</taxon>
    </lineage>
</organism>
<name>A0A6J4S3T3_9ACTN</name>
<dbReference type="GO" id="GO:0006508">
    <property type="term" value="P:proteolysis"/>
    <property type="evidence" value="ECO:0007669"/>
    <property type="project" value="InterPro"/>
</dbReference>